<sequence>MSRSPYFEQYRLSGKPHRRKWRFYIYAVFILLIGAAVIAAVWFVVYGEFWKVKNITVLGIKLADEASVISAGSAYIHSHGFPFNVLGQDNILFWIAAGKIRLDTVTEVSDASIKTKFDSRTVQITVNERSLKAAACSSSELSECYALDENGKVFARIPWIEGSIIPRFERESGEVVAEGARYFRNPEYFKNVLGTIKIMSSHGFTPANIIIREDNLEEWEASLDSGVIFYFSLNFIPDDFNDVLGSISRRIDTSNLSYFDFRVQNRVYYK</sequence>
<evidence type="ECO:0000313" key="3">
    <source>
        <dbReference type="Proteomes" id="UP000178825"/>
    </source>
</evidence>
<keyword evidence="1" id="KW-0472">Membrane</keyword>
<feature type="transmembrane region" description="Helical" evidence="1">
    <location>
        <begin position="21"/>
        <end position="45"/>
    </location>
</feature>
<evidence type="ECO:0008006" key="4">
    <source>
        <dbReference type="Google" id="ProtNLM"/>
    </source>
</evidence>
<accession>A0A1F6BP12</accession>
<dbReference type="AlphaFoldDB" id="A0A1F6BP12"/>
<dbReference type="STRING" id="1798470.A3D55_00140"/>
<dbReference type="Proteomes" id="UP000178825">
    <property type="component" value="Unassembled WGS sequence"/>
</dbReference>
<dbReference type="EMBL" id="MFKJ01000016">
    <property type="protein sequence ID" value="OGG38659.1"/>
    <property type="molecule type" value="Genomic_DNA"/>
</dbReference>
<name>A0A1F6BP12_9BACT</name>
<gene>
    <name evidence="2" type="ORF">A3D55_00140</name>
</gene>
<protein>
    <recommendedName>
        <fullName evidence="4">POTRA domain-containing protein</fullName>
    </recommendedName>
</protein>
<keyword evidence="1" id="KW-1133">Transmembrane helix</keyword>
<comment type="caution">
    <text evidence="2">The sequence shown here is derived from an EMBL/GenBank/DDBJ whole genome shotgun (WGS) entry which is preliminary data.</text>
</comment>
<evidence type="ECO:0000313" key="2">
    <source>
        <dbReference type="EMBL" id="OGG38659.1"/>
    </source>
</evidence>
<proteinExistence type="predicted"/>
<reference evidence="2 3" key="1">
    <citation type="journal article" date="2016" name="Nat. Commun.">
        <title>Thousands of microbial genomes shed light on interconnected biogeochemical processes in an aquifer system.</title>
        <authorList>
            <person name="Anantharaman K."/>
            <person name="Brown C.T."/>
            <person name="Hug L.A."/>
            <person name="Sharon I."/>
            <person name="Castelle C.J."/>
            <person name="Probst A.J."/>
            <person name="Thomas B.C."/>
            <person name="Singh A."/>
            <person name="Wilkins M.J."/>
            <person name="Karaoz U."/>
            <person name="Brodie E.L."/>
            <person name="Williams K.H."/>
            <person name="Hubbard S.S."/>
            <person name="Banfield J.F."/>
        </authorList>
    </citation>
    <scope>NUCLEOTIDE SEQUENCE [LARGE SCALE GENOMIC DNA]</scope>
</reference>
<keyword evidence="1" id="KW-0812">Transmembrane</keyword>
<evidence type="ECO:0000256" key="1">
    <source>
        <dbReference type="SAM" id="Phobius"/>
    </source>
</evidence>
<organism evidence="2 3">
    <name type="scientific">Candidatus Jorgensenbacteria bacterium RIFCSPHIGHO2_02_FULL_45_20</name>
    <dbReference type="NCBI Taxonomy" id="1798470"/>
    <lineage>
        <taxon>Bacteria</taxon>
        <taxon>Candidatus Joergenseniibacteriota</taxon>
    </lineage>
</organism>